<dbReference type="AlphaFoldDB" id="M8DX76"/>
<dbReference type="EMBL" id="APBN01000007">
    <property type="protein sequence ID" value="EMT51591.1"/>
    <property type="molecule type" value="Genomic_DNA"/>
</dbReference>
<name>M8DX76_9BACL</name>
<accession>M8DX76</accession>
<evidence type="ECO:0008006" key="3">
    <source>
        <dbReference type="Google" id="ProtNLM"/>
    </source>
</evidence>
<sequence>MQQCTLYVSIQDRESVTDAIRKAFSEKTVEVSTDDRAVTVSSKKWFSKSTITFNTLREDLDPEAFDQMKRGMYGYFSQIETPHVRVQQKLLMQITALNVAVGIVSSDGIDKETFQKILEIARSVHGIVFLPTGEMLDKEGKLILDTAGESELEDFILTVSVDLIDGHIHPTPSGEARKQRSMQLLREQGIPVIDHLPVIVGDEDAVIRTKDEIVQRAIALCLIAVYSGGIAENGNVEEEREFIEGIIEQYGAEGFFTEKERAFLYNDAPDRTDTIQMVWMYECYWVLLWALGYVETLDFPSDICDVQSAIDCLRLAENYDAFYQNATVRSKTEILDQADLIYRYDWACVDARINNRPVAGGLNDEVVLERHRALNWLVRYMDADWDDVQMDT</sequence>
<dbReference type="RefSeq" id="WP_003389630.1">
    <property type="nucleotide sequence ID" value="NZ_APBN01000007.1"/>
</dbReference>
<keyword evidence="2" id="KW-1185">Reference proteome</keyword>
<evidence type="ECO:0000313" key="1">
    <source>
        <dbReference type="EMBL" id="EMT51591.1"/>
    </source>
</evidence>
<reference evidence="1 2" key="1">
    <citation type="submission" date="2013-03" db="EMBL/GenBank/DDBJ databases">
        <title>Assembly of a new bacterial strain Brevibacillus borstelensis AK1.</title>
        <authorList>
            <person name="Rajan I."/>
            <person name="PoliReddy D."/>
            <person name="Sugumar T."/>
            <person name="Rathinam K."/>
            <person name="Alqarawi S."/>
            <person name="Khalil A.B."/>
            <person name="Sivakumar N."/>
        </authorList>
    </citation>
    <scope>NUCLEOTIDE SEQUENCE [LARGE SCALE GENOMIC DNA]</scope>
    <source>
        <strain evidence="1 2">AK1</strain>
    </source>
</reference>
<dbReference type="InterPro" id="IPR025368">
    <property type="entry name" value="DUF4272"/>
</dbReference>
<evidence type="ECO:0000313" key="2">
    <source>
        <dbReference type="Proteomes" id="UP000012081"/>
    </source>
</evidence>
<dbReference type="Proteomes" id="UP000012081">
    <property type="component" value="Unassembled WGS sequence"/>
</dbReference>
<dbReference type="STRING" id="1300222.I532_16743"/>
<dbReference type="Pfam" id="PF14094">
    <property type="entry name" value="DUF4272"/>
    <property type="match status" value="1"/>
</dbReference>
<comment type="caution">
    <text evidence="1">The sequence shown here is derived from an EMBL/GenBank/DDBJ whole genome shotgun (WGS) entry which is preliminary data.</text>
</comment>
<organism evidence="1 2">
    <name type="scientific">Brevibacillus borstelensis AK1</name>
    <dbReference type="NCBI Taxonomy" id="1300222"/>
    <lineage>
        <taxon>Bacteria</taxon>
        <taxon>Bacillati</taxon>
        <taxon>Bacillota</taxon>
        <taxon>Bacilli</taxon>
        <taxon>Bacillales</taxon>
        <taxon>Paenibacillaceae</taxon>
        <taxon>Brevibacillus</taxon>
    </lineage>
</organism>
<proteinExistence type="predicted"/>
<protein>
    <recommendedName>
        <fullName evidence="3">DUF4272 domain-containing protein</fullName>
    </recommendedName>
</protein>
<dbReference type="OrthoDB" id="4399984at2"/>
<dbReference type="PATRIC" id="fig|1300222.3.peg.3506"/>
<gene>
    <name evidence="1" type="ORF">I532_16743</name>
</gene>